<dbReference type="VEuPathDB" id="FungiDB:FUN_006812"/>
<dbReference type="AlphaFoldDB" id="A0A2N1NAQ5"/>
<evidence type="ECO:0000313" key="2">
    <source>
        <dbReference type="Proteomes" id="UP000233469"/>
    </source>
</evidence>
<reference evidence="1 2" key="2">
    <citation type="submission" date="2017-10" db="EMBL/GenBank/DDBJ databases">
        <title>Extensive intraspecific genome diversity in a model arbuscular mycorrhizal fungus.</title>
        <authorList>
            <person name="Chen E.C.H."/>
            <person name="Morin E."/>
            <person name="Baudet D."/>
            <person name="Noel J."/>
            <person name="Ndikumana S."/>
            <person name="Charron P."/>
            <person name="St-Onge C."/>
            <person name="Giorgi J."/>
            <person name="Grigoriev I.V."/>
            <person name="Roux C."/>
            <person name="Martin F.M."/>
            <person name="Corradi N."/>
        </authorList>
    </citation>
    <scope>NUCLEOTIDE SEQUENCE [LARGE SCALE GENOMIC DNA]</scope>
    <source>
        <strain evidence="1 2">C2</strain>
    </source>
</reference>
<accession>A0A2N1NAQ5</accession>
<sequence length="154" mass="18286">MFRYSQNSTSDFLNEDGRTGYYIFDRLFCKIYGISQNPDTKDYTMVLQNEYCEKWTSGNEVINGFIQEMQLKIDNLSDIIFEWISYDQFYDVKEIVKDEDKGFERESGNKVTIKSYHNILVKIYSIKYLNDLKIYGISQNPDTKDYNGFSVQRV</sequence>
<reference evidence="1 2" key="1">
    <citation type="submission" date="2016-04" db="EMBL/GenBank/DDBJ databases">
        <title>Genome analyses suggest a sexual origin of heterokaryosis in a supposedly ancient asexual fungus.</title>
        <authorList>
            <person name="Ropars J."/>
            <person name="Sedzielewska K."/>
            <person name="Noel J."/>
            <person name="Charron P."/>
            <person name="Farinelli L."/>
            <person name="Marton T."/>
            <person name="Kruger M."/>
            <person name="Pelin A."/>
            <person name="Brachmann A."/>
            <person name="Corradi N."/>
        </authorList>
    </citation>
    <scope>NUCLEOTIDE SEQUENCE [LARGE SCALE GENOMIC DNA]</scope>
    <source>
        <strain evidence="1 2">C2</strain>
    </source>
</reference>
<protein>
    <submittedName>
        <fullName evidence="1">Uncharacterized protein</fullName>
    </submittedName>
</protein>
<organism evidence="1 2">
    <name type="scientific">Rhizophagus irregularis</name>
    <dbReference type="NCBI Taxonomy" id="588596"/>
    <lineage>
        <taxon>Eukaryota</taxon>
        <taxon>Fungi</taxon>
        <taxon>Fungi incertae sedis</taxon>
        <taxon>Mucoromycota</taxon>
        <taxon>Glomeromycotina</taxon>
        <taxon>Glomeromycetes</taxon>
        <taxon>Glomerales</taxon>
        <taxon>Glomeraceae</taxon>
        <taxon>Rhizophagus</taxon>
    </lineage>
</organism>
<dbReference type="EMBL" id="LLXL01000558">
    <property type="protein sequence ID" value="PKK70996.1"/>
    <property type="molecule type" value="Genomic_DNA"/>
</dbReference>
<proteinExistence type="predicted"/>
<dbReference type="Proteomes" id="UP000233469">
    <property type="component" value="Unassembled WGS sequence"/>
</dbReference>
<name>A0A2N1NAQ5_9GLOM</name>
<comment type="caution">
    <text evidence="1">The sequence shown here is derived from an EMBL/GenBank/DDBJ whole genome shotgun (WGS) entry which is preliminary data.</text>
</comment>
<evidence type="ECO:0000313" key="1">
    <source>
        <dbReference type="EMBL" id="PKK70996.1"/>
    </source>
</evidence>
<gene>
    <name evidence="1" type="ORF">RhiirC2_778973</name>
</gene>